<dbReference type="InterPro" id="IPR036867">
    <property type="entry name" value="R3H_dom_sf"/>
</dbReference>
<gene>
    <name evidence="3" type="ORF">UCRPC4_g06536</name>
</gene>
<dbReference type="InterPro" id="IPR001374">
    <property type="entry name" value="R3H_dom"/>
</dbReference>
<dbReference type="AlphaFoldDB" id="A0A0G2DWE7"/>
<feature type="region of interest" description="Disordered" evidence="1">
    <location>
        <begin position="313"/>
        <end position="390"/>
    </location>
</feature>
<dbReference type="SUPFAM" id="SSF82708">
    <property type="entry name" value="R3H domain"/>
    <property type="match status" value="1"/>
</dbReference>
<reference evidence="3 4" key="1">
    <citation type="submission" date="2015-05" db="EMBL/GenBank/DDBJ databases">
        <title>Distinctive expansion of gene families associated with plant cell wall degradation and secondary metabolism in the genomes of grapevine trunk pathogens.</title>
        <authorList>
            <person name="Lawrence D.P."/>
            <person name="Travadon R."/>
            <person name="Rolshausen P.E."/>
            <person name="Baumgartner K."/>
        </authorList>
    </citation>
    <scope>NUCLEOTIDE SEQUENCE [LARGE SCALE GENOMIC DNA]</scope>
    <source>
        <strain evidence="3">UCRPC4</strain>
    </source>
</reference>
<feature type="compositionally biased region" description="Acidic residues" evidence="1">
    <location>
        <begin position="374"/>
        <end position="390"/>
    </location>
</feature>
<accession>A0A0G2DWE7</accession>
<dbReference type="OrthoDB" id="6512771at2759"/>
<dbReference type="Pfam" id="PF01424">
    <property type="entry name" value="R3H"/>
    <property type="match status" value="1"/>
</dbReference>
<evidence type="ECO:0000313" key="3">
    <source>
        <dbReference type="EMBL" id="KKY14949.1"/>
    </source>
</evidence>
<reference evidence="3 4" key="2">
    <citation type="submission" date="2015-05" db="EMBL/GenBank/DDBJ databases">
        <authorList>
            <person name="Morales-Cruz A."/>
            <person name="Amrine K.C."/>
            <person name="Cantu D."/>
        </authorList>
    </citation>
    <scope>NUCLEOTIDE SEQUENCE [LARGE SCALE GENOMIC DNA]</scope>
    <source>
        <strain evidence="3">UCRPC4</strain>
    </source>
</reference>
<comment type="caution">
    <text evidence="3">The sequence shown here is derived from an EMBL/GenBank/DDBJ whole genome shotgun (WGS) entry which is preliminary data.</text>
</comment>
<evidence type="ECO:0000313" key="4">
    <source>
        <dbReference type="Proteomes" id="UP000053317"/>
    </source>
</evidence>
<sequence>MPLRLAKKTKLALLRSLSHVTARGGKKRTSPIKCDDECARLVRNAQLAQALNIPDGHSDDHVPYASTTLSLYSDLETAWTHAQETTLRIFAADETEKRLRFKPMKTGQRAFIHSLAEDFGIDSESVDPEPHRHVVLFKTPKFVSAPMKTLAQAARIRRTQAVTRASAMAENEGTATKRADEAHPPLNGYLLIKPRFALTIDEVTSHIQQVVSLPFHVHFMTQRDAIALIPLPSSSERQLQQQLLKLRPSVAAEISKYQIAESVLLCALDPSAAANPRSDTSDPPILYEQDPDLAELVTIGLSSAAGGWSQVAAKSSASSRRPVPQQKSVGERPVYTVLGSKLAAHKKRKEEEERIARENEQFEKKIAEQGVGENWEDEIVDDEDEEEKVD</sequence>
<protein>
    <submittedName>
        <fullName evidence="3">Putative nf-x1-type zinc finger protein nfxl1</fullName>
    </submittedName>
</protein>
<dbReference type="Gene3D" id="3.30.1370.50">
    <property type="entry name" value="R3H-like domain"/>
    <property type="match status" value="1"/>
</dbReference>
<evidence type="ECO:0000259" key="2">
    <source>
        <dbReference type="PROSITE" id="PS51061"/>
    </source>
</evidence>
<feature type="domain" description="R3H" evidence="2">
    <location>
        <begin position="77"/>
        <end position="140"/>
    </location>
</feature>
<dbReference type="Proteomes" id="UP000053317">
    <property type="component" value="Unassembled WGS sequence"/>
</dbReference>
<dbReference type="PROSITE" id="PS51061">
    <property type="entry name" value="R3H"/>
    <property type="match status" value="1"/>
</dbReference>
<dbReference type="FunFam" id="3.30.1370.50:FF:000006">
    <property type="entry name" value="NF-X1 finger transcription factor"/>
    <property type="match status" value="1"/>
</dbReference>
<keyword evidence="4" id="KW-1185">Reference proteome</keyword>
<feature type="compositionally biased region" description="Basic and acidic residues" evidence="1">
    <location>
        <begin position="349"/>
        <end position="367"/>
    </location>
</feature>
<dbReference type="SMART" id="SM00393">
    <property type="entry name" value="R3H"/>
    <property type="match status" value="1"/>
</dbReference>
<name>A0A0G2DWE7_PHACM</name>
<dbReference type="GO" id="GO:0003676">
    <property type="term" value="F:nucleic acid binding"/>
    <property type="evidence" value="ECO:0007669"/>
    <property type="project" value="UniProtKB-UniRule"/>
</dbReference>
<proteinExistence type="predicted"/>
<dbReference type="EMBL" id="LCWF01000199">
    <property type="protein sequence ID" value="KKY14949.1"/>
    <property type="molecule type" value="Genomic_DNA"/>
</dbReference>
<evidence type="ECO:0000256" key="1">
    <source>
        <dbReference type="SAM" id="MobiDB-lite"/>
    </source>
</evidence>
<organism evidence="3 4">
    <name type="scientific">Phaeomoniella chlamydospora</name>
    <name type="common">Phaeoacremonium chlamydosporum</name>
    <dbReference type="NCBI Taxonomy" id="158046"/>
    <lineage>
        <taxon>Eukaryota</taxon>
        <taxon>Fungi</taxon>
        <taxon>Dikarya</taxon>
        <taxon>Ascomycota</taxon>
        <taxon>Pezizomycotina</taxon>
        <taxon>Eurotiomycetes</taxon>
        <taxon>Chaetothyriomycetidae</taxon>
        <taxon>Phaeomoniellales</taxon>
        <taxon>Phaeomoniellaceae</taxon>
        <taxon>Phaeomoniella</taxon>
    </lineage>
</organism>